<dbReference type="GO" id="GO:0016783">
    <property type="term" value="F:sulfurtransferase activity"/>
    <property type="evidence" value="ECO:0007669"/>
    <property type="project" value="InterPro"/>
</dbReference>
<reference evidence="2" key="5">
    <citation type="submission" date="2024-05" db="EMBL/GenBank/DDBJ databases">
        <authorList>
            <person name="Sun Q."/>
            <person name="Zhou Y."/>
        </authorList>
    </citation>
    <scope>NUCLEOTIDE SEQUENCE</scope>
    <source>
        <strain evidence="2">CGMCC 1.12707</strain>
    </source>
</reference>
<dbReference type="EMBL" id="FRBH01000003">
    <property type="protein sequence ID" value="SHK75898.1"/>
    <property type="molecule type" value="Genomic_DNA"/>
</dbReference>
<dbReference type="Gene3D" id="2.30.30.280">
    <property type="entry name" value="Adenine nucleotide alpha hydrolases-like domains"/>
    <property type="match status" value="1"/>
</dbReference>
<dbReference type="EMBL" id="BMFL01000012">
    <property type="protein sequence ID" value="GGF01941.1"/>
    <property type="molecule type" value="Genomic_DNA"/>
</dbReference>
<evidence type="ECO:0000313" key="2">
    <source>
        <dbReference type="EMBL" id="GGF01941.1"/>
    </source>
</evidence>
<dbReference type="AlphaFoldDB" id="A0A1M6V385"/>
<reference evidence="3" key="2">
    <citation type="submission" date="2016-11" db="EMBL/GenBank/DDBJ databases">
        <authorList>
            <person name="Jaros S."/>
            <person name="Januszkiewicz K."/>
            <person name="Wedrychowicz H."/>
        </authorList>
    </citation>
    <scope>NUCLEOTIDE SEQUENCE [LARGE SCALE GENOMIC DNA]</scope>
    <source>
        <strain evidence="3">DSM 27989</strain>
    </source>
</reference>
<keyword evidence="5" id="KW-1185">Reference proteome</keyword>
<evidence type="ECO:0000313" key="5">
    <source>
        <dbReference type="Proteomes" id="UP000650994"/>
    </source>
</evidence>
<evidence type="ECO:0000313" key="4">
    <source>
        <dbReference type="Proteomes" id="UP000184120"/>
    </source>
</evidence>
<proteinExistence type="predicted"/>
<feature type="domain" description="tRNA-specific 2-thiouridylase MnmA-like central" evidence="1">
    <location>
        <begin position="43"/>
        <end position="89"/>
    </location>
</feature>
<dbReference type="Proteomes" id="UP000184120">
    <property type="component" value="Unassembled WGS sequence"/>
</dbReference>
<accession>A0A1M6V385</accession>
<name>A0A1M6V385_9FLAO</name>
<protein>
    <submittedName>
        <fullName evidence="3">tRNA methyl transferase</fullName>
    </submittedName>
</protein>
<dbReference type="InterPro" id="IPR023382">
    <property type="entry name" value="MnmA-like_central_sf"/>
</dbReference>
<evidence type="ECO:0000259" key="1">
    <source>
        <dbReference type="Pfam" id="PF20259"/>
    </source>
</evidence>
<dbReference type="InterPro" id="IPR046884">
    <property type="entry name" value="MnmA-like_central"/>
</dbReference>
<sequence>MMIGQIVEIPKDSSIYIHEKPFFSSKKEELTWNASQREYSLFDGFLVGGHDGVENFILGQSKGLNISGKAESVYIIAIDKHDNRLFVGQGKNHPGLFSTIFKFSSNDITWIKDLNLSDEFQLKVNCKLFNSEQPAHLYKFGNDIFLEFDTEISIHFRNYLIELFYENEKVATINKY</sequence>
<gene>
    <name evidence="2" type="ORF">GCM10010984_19300</name>
    <name evidence="3" type="ORF">SAMN05443634_103170</name>
</gene>
<dbReference type="STRING" id="1434701.SAMN05443634_103170"/>
<reference evidence="4" key="3">
    <citation type="submission" date="2016-11" db="EMBL/GenBank/DDBJ databases">
        <authorList>
            <person name="Varghese N."/>
            <person name="Submissions S."/>
        </authorList>
    </citation>
    <scope>NUCLEOTIDE SEQUENCE [LARGE SCALE GENOMIC DNA]</scope>
    <source>
        <strain evidence="4">DSM 27989</strain>
    </source>
</reference>
<reference evidence="2" key="1">
    <citation type="journal article" date="2014" name="Int. J. Syst. Evol. Microbiol.">
        <title>Complete genome of a new Firmicutes species belonging to the dominant human colonic microbiota ('Ruminococcus bicirculans') reveals two chromosomes and a selective capacity to utilize plant glucans.</title>
        <authorList>
            <consortium name="NISC Comparative Sequencing Program"/>
            <person name="Wegmann U."/>
            <person name="Louis P."/>
            <person name="Goesmann A."/>
            <person name="Henrissat B."/>
            <person name="Duncan S.H."/>
            <person name="Flint H.J."/>
        </authorList>
    </citation>
    <scope>NUCLEOTIDE SEQUENCE</scope>
    <source>
        <strain evidence="2">CGMCC 1.12707</strain>
    </source>
</reference>
<dbReference type="RefSeq" id="WP_083580296.1">
    <property type="nucleotide sequence ID" value="NZ_BMFL01000012.1"/>
</dbReference>
<evidence type="ECO:0000313" key="3">
    <source>
        <dbReference type="EMBL" id="SHK75898.1"/>
    </source>
</evidence>
<keyword evidence="3" id="KW-0808">Transferase</keyword>
<dbReference type="OrthoDB" id="9800696at2"/>
<organism evidence="3 4">
    <name type="scientific">Chishuiella changwenlii</name>
    <dbReference type="NCBI Taxonomy" id="1434701"/>
    <lineage>
        <taxon>Bacteria</taxon>
        <taxon>Pseudomonadati</taxon>
        <taxon>Bacteroidota</taxon>
        <taxon>Flavobacteriia</taxon>
        <taxon>Flavobacteriales</taxon>
        <taxon>Weeksellaceae</taxon>
        <taxon>Chishuiella</taxon>
    </lineage>
</organism>
<dbReference type="Proteomes" id="UP000650994">
    <property type="component" value="Unassembled WGS sequence"/>
</dbReference>
<reference evidence="5" key="4">
    <citation type="journal article" date="2019" name="Int. J. Syst. Evol. Microbiol.">
        <title>The Global Catalogue of Microorganisms (GCM) 10K type strain sequencing project: providing services to taxonomists for standard genome sequencing and annotation.</title>
        <authorList>
            <consortium name="The Broad Institute Genomics Platform"/>
            <consortium name="The Broad Institute Genome Sequencing Center for Infectious Disease"/>
            <person name="Wu L."/>
            <person name="Ma J."/>
        </authorList>
    </citation>
    <scope>NUCLEOTIDE SEQUENCE [LARGE SCALE GENOMIC DNA]</scope>
    <source>
        <strain evidence="5">CGMCC 1.12707</strain>
    </source>
</reference>
<dbReference type="Pfam" id="PF20259">
    <property type="entry name" value="tRNA_Me_trans_M"/>
    <property type="match status" value="1"/>
</dbReference>